<sequence length="159" mass="17401">MDSTAFSMHFHSLARSNSEAELKTSTGVHLSFEAKTPTQDSIPTNTGTPMLMTLAKKPNYQPIVSTSKSSTCFESNDMSIDGEYHNKYDYGELSPTLDALLAEGNKDLHVISPSNGSILKSPRNTETTKEDGGNFMDFSCEKDKKGNITHDMVNEAISL</sequence>
<dbReference type="PANTHER" id="PTHR35707">
    <property type="entry name" value="OS06G0608100 PROTEIN"/>
    <property type="match status" value="1"/>
</dbReference>
<dbReference type="AlphaFoldDB" id="A0A103XXJ2"/>
<organism evidence="2 3">
    <name type="scientific">Cynara cardunculus var. scolymus</name>
    <name type="common">Globe artichoke</name>
    <name type="synonym">Cynara scolymus</name>
    <dbReference type="NCBI Taxonomy" id="59895"/>
    <lineage>
        <taxon>Eukaryota</taxon>
        <taxon>Viridiplantae</taxon>
        <taxon>Streptophyta</taxon>
        <taxon>Embryophyta</taxon>
        <taxon>Tracheophyta</taxon>
        <taxon>Spermatophyta</taxon>
        <taxon>Magnoliopsida</taxon>
        <taxon>eudicotyledons</taxon>
        <taxon>Gunneridae</taxon>
        <taxon>Pentapetalae</taxon>
        <taxon>asterids</taxon>
        <taxon>campanulids</taxon>
        <taxon>Asterales</taxon>
        <taxon>Asteraceae</taxon>
        <taxon>Carduoideae</taxon>
        <taxon>Cardueae</taxon>
        <taxon>Carduinae</taxon>
        <taxon>Cynara</taxon>
    </lineage>
</organism>
<reference evidence="2 3" key="1">
    <citation type="journal article" date="2016" name="Sci. Rep.">
        <title>The genome sequence of the outbreeding globe artichoke constructed de novo incorporating a phase-aware low-pass sequencing strategy of F1 progeny.</title>
        <authorList>
            <person name="Scaglione D."/>
            <person name="Reyes-Chin-Wo S."/>
            <person name="Acquadro A."/>
            <person name="Froenicke L."/>
            <person name="Portis E."/>
            <person name="Beitel C."/>
            <person name="Tirone M."/>
            <person name="Mauro R."/>
            <person name="Lo Monaco A."/>
            <person name="Mauromicale G."/>
            <person name="Faccioli P."/>
            <person name="Cattivelli L."/>
            <person name="Rieseberg L."/>
            <person name="Michelmore R."/>
            <person name="Lanteri S."/>
        </authorList>
    </citation>
    <scope>NUCLEOTIDE SEQUENCE [LARGE SCALE GENOMIC DNA]</scope>
    <source>
        <strain evidence="2">2C</strain>
    </source>
</reference>
<evidence type="ECO:0000313" key="2">
    <source>
        <dbReference type="EMBL" id="KVH98702.1"/>
    </source>
</evidence>
<dbReference type="Proteomes" id="UP000243975">
    <property type="component" value="Unassembled WGS sequence"/>
</dbReference>
<accession>A0A103XXJ2</accession>
<evidence type="ECO:0000256" key="1">
    <source>
        <dbReference type="SAM" id="MobiDB-lite"/>
    </source>
</evidence>
<feature type="region of interest" description="Disordered" evidence="1">
    <location>
        <begin position="113"/>
        <end position="135"/>
    </location>
</feature>
<protein>
    <submittedName>
        <fullName evidence="2">Uncharacterized protein</fullName>
    </submittedName>
</protein>
<dbReference type="Gramene" id="KVH98702">
    <property type="protein sequence ID" value="KVH98702"/>
    <property type="gene ID" value="Ccrd_023074"/>
</dbReference>
<dbReference type="EMBL" id="LEKV01003763">
    <property type="protein sequence ID" value="KVH98702.1"/>
    <property type="molecule type" value="Genomic_DNA"/>
</dbReference>
<proteinExistence type="predicted"/>
<evidence type="ECO:0000313" key="3">
    <source>
        <dbReference type="Proteomes" id="UP000243975"/>
    </source>
</evidence>
<dbReference type="PANTHER" id="PTHR35707:SF1">
    <property type="entry name" value="SPC7 KINETOCHORE PROTEIN DOMAIN-CONTAINING PROTEIN"/>
    <property type="match status" value="1"/>
</dbReference>
<gene>
    <name evidence="2" type="ORF">Ccrd_023074</name>
</gene>
<keyword evidence="3" id="KW-1185">Reference proteome</keyword>
<feature type="compositionally biased region" description="Polar residues" evidence="1">
    <location>
        <begin position="113"/>
        <end position="125"/>
    </location>
</feature>
<name>A0A103XXJ2_CYNCS</name>
<comment type="caution">
    <text evidence="2">The sequence shown here is derived from an EMBL/GenBank/DDBJ whole genome shotgun (WGS) entry which is preliminary data.</text>
</comment>